<keyword evidence="3" id="KW-1185">Reference proteome</keyword>
<sequence precursor="true">MSHRSAAPVRGAALLFAAALAVAGCGRPVGSVSGTVTYDSKALKGGGVAFVSTEGGESFAATITPEGTYKVPNIRGGTYKVTVDNSSLRSPDRGAGAKVTPTVVVPPGAKFTPPPGANIPEGYTPSNPNAMKDLASGKNYVELPKKYQSADTTDLTYTFKGGDDTFPINLK</sequence>
<dbReference type="KEGG" id="uli:ETAA1_10530"/>
<evidence type="ECO:0000313" key="3">
    <source>
        <dbReference type="Proteomes" id="UP000319576"/>
    </source>
</evidence>
<feature type="chain" id="PRO_5022087703" description="Carboxypeptidase regulatory-like domain-containing protein" evidence="1">
    <location>
        <begin position="24"/>
        <end position="171"/>
    </location>
</feature>
<feature type="signal peptide" evidence="1">
    <location>
        <begin position="1"/>
        <end position="23"/>
    </location>
</feature>
<accession>A0A517XNR6</accession>
<evidence type="ECO:0008006" key="4">
    <source>
        <dbReference type="Google" id="ProtNLM"/>
    </source>
</evidence>
<dbReference type="Proteomes" id="UP000319576">
    <property type="component" value="Chromosome"/>
</dbReference>
<evidence type="ECO:0000313" key="2">
    <source>
        <dbReference type="EMBL" id="QDU19149.1"/>
    </source>
</evidence>
<proteinExistence type="predicted"/>
<evidence type="ECO:0000256" key="1">
    <source>
        <dbReference type="SAM" id="SignalP"/>
    </source>
</evidence>
<dbReference type="Gene3D" id="2.60.40.1120">
    <property type="entry name" value="Carboxypeptidase-like, regulatory domain"/>
    <property type="match status" value="1"/>
</dbReference>
<organism evidence="2 3">
    <name type="scientific">Urbifossiella limnaea</name>
    <dbReference type="NCBI Taxonomy" id="2528023"/>
    <lineage>
        <taxon>Bacteria</taxon>
        <taxon>Pseudomonadati</taxon>
        <taxon>Planctomycetota</taxon>
        <taxon>Planctomycetia</taxon>
        <taxon>Gemmatales</taxon>
        <taxon>Gemmataceae</taxon>
        <taxon>Urbifossiella</taxon>
    </lineage>
</organism>
<gene>
    <name evidence="2" type="ORF">ETAA1_10530</name>
</gene>
<reference evidence="2 3" key="1">
    <citation type="submission" date="2019-02" db="EMBL/GenBank/DDBJ databases">
        <title>Deep-cultivation of Planctomycetes and their phenomic and genomic characterization uncovers novel biology.</title>
        <authorList>
            <person name="Wiegand S."/>
            <person name="Jogler M."/>
            <person name="Boedeker C."/>
            <person name="Pinto D."/>
            <person name="Vollmers J."/>
            <person name="Rivas-Marin E."/>
            <person name="Kohn T."/>
            <person name="Peeters S.H."/>
            <person name="Heuer A."/>
            <person name="Rast P."/>
            <person name="Oberbeckmann S."/>
            <person name="Bunk B."/>
            <person name="Jeske O."/>
            <person name="Meyerdierks A."/>
            <person name="Storesund J.E."/>
            <person name="Kallscheuer N."/>
            <person name="Luecker S."/>
            <person name="Lage O.M."/>
            <person name="Pohl T."/>
            <person name="Merkel B.J."/>
            <person name="Hornburger P."/>
            <person name="Mueller R.-W."/>
            <person name="Bruemmer F."/>
            <person name="Labrenz M."/>
            <person name="Spormann A.M."/>
            <person name="Op den Camp H."/>
            <person name="Overmann J."/>
            <person name="Amann R."/>
            <person name="Jetten M.S.M."/>
            <person name="Mascher T."/>
            <person name="Medema M.H."/>
            <person name="Devos D.P."/>
            <person name="Kaster A.-K."/>
            <person name="Ovreas L."/>
            <person name="Rohde M."/>
            <person name="Galperin M.Y."/>
            <person name="Jogler C."/>
        </authorList>
    </citation>
    <scope>NUCLEOTIDE SEQUENCE [LARGE SCALE GENOMIC DNA]</scope>
    <source>
        <strain evidence="2 3">ETA_A1</strain>
    </source>
</reference>
<dbReference type="EMBL" id="CP036273">
    <property type="protein sequence ID" value="QDU19149.1"/>
    <property type="molecule type" value="Genomic_DNA"/>
</dbReference>
<dbReference type="PROSITE" id="PS51257">
    <property type="entry name" value="PROKAR_LIPOPROTEIN"/>
    <property type="match status" value="1"/>
</dbReference>
<dbReference type="AlphaFoldDB" id="A0A517XNR6"/>
<dbReference type="RefSeq" id="WP_145234928.1">
    <property type="nucleotide sequence ID" value="NZ_CP036273.1"/>
</dbReference>
<dbReference type="OrthoDB" id="286727at2"/>
<name>A0A517XNR6_9BACT</name>
<keyword evidence="1" id="KW-0732">Signal</keyword>
<protein>
    <recommendedName>
        <fullName evidence="4">Carboxypeptidase regulatory-like domain-containing protein</fullName>
    </recommendedName>
</protein>